<organism evidence="2 3">
    <name type="scientific">Alosa alosa</name>
    <name type="common">allis shad</name>
    <dbReference type="NCBI Taxonomy" id="278164"/>
    <lineage>
        <taxon>Eukaryota</taxon>
        <taxon>Metazoa</taxon>
        <taxon>Chordata</taxon>
        <taxon>Craniata</taxon>
        <taxon>Vertebrata</taxon>
        <taxon>Euteleostomi</taxon>
        <taxon>Actinopterygii</taxon>
        <taxon>Neopterygii</taxon>
        <taxon>Teleostei</taxon>
        <taxon>Clupei</taxon>
        <taxon>Clupeiformes</taxon>
        <taxon>Clupeoidei</taxon>
        <taxon>Clupeidae</taxon>
        <taxon>Alosa</taxon>
    </lineage>
</organism>
<protein>
    <submittedName>
        <fullName evidence="2">Uncharacterized protein</fullName>
    </submittedName>
</protein>
<keyword evidence="1" id="KW-0812">Transmembrane</keyword>
<proteinExistence type="predicted"/>
<keyword evidence="1" id="KW-1133">Transmembrane helix</keyword>
<dbReference type="Proteomes" id="UP000823561">
    <property type="component" value="Chromosome 9"/>
</dbReference>
<sequence length="97" mass="10837">MAPSLSSTFSSSLLKWMDIQVLLVSTIVFLLLADIMRRRRPKTFPPGLLCWPVIGNTVTIDFKKAHLEMCRSPTTGPRPGTGPQDIPNRAVTYDMSF</sequence>
<evidence type="ECO:0000313" key="3">
    <source>
        <dbReference type="Proteomes" id="UP000823561"/>
    </source>
</evidence>
<keyword evidence="3" id="KW-1185">Reference proteome</keyword>
<dbReference type="AlphaFoldDB" id="A0AAV6GKD4"/>
<feature type="transmembrane region" description="Helical" evidence="1">
    <location>
        <begin position="13"/>
        <end position="33"/>
    </location>
</feature>
<evidence type="ECO:0000313" key="2">
    <source>
        <dbReference type="EMBL" id="KAG5275644.1"/>
    </source>
</evidence>
<comment type="caution">
    <text evidence="2">The sequence shown here is derived from an EMBL/GenBank/DDBJ whole genome shotgun (WGS) entry which is preliminary data.</text>
</comment>
<accession>A0AAV6GKD4</accession>
<gene>
    <name evidence="2" type="ORF">AALO_G00122970</name>
</gene>
<keyword evidence="1" id="KW-0472">Membrane</keyword>
<name>A0AAV6GKD4_9TELE</name>
<reference evidence="2" key="1">
    <citation type="submission" date="2020-10" db="EMBL/GenBank/DDBJ databases">
        <title>Chromosome-scale genome assembly of the Allis shad, Alosa alosa.</title>
        <authorList>
            <person name="Margot Z."/>
            <person name="Christophe K."/>
            <person name="Cabau C."/>
            <person name="Louis A."/>
            <person name="Berthelot C."/>
            <person name="Parey E."/>
            <person name="Roest Crollius H."/>
            <person name="Montfort J."/>
            <person name="Robinson-Rechavi M."/>
            <person name="Bucao C."/>
            <person name="Bouchez O."/>
            <person name="Gislard M."/>
            <person name="Lluch J."/>
            <person name="Milhes M."/>
            <person name="Lampietro C."/>
            <person name="Lopez Roques C."/>
            <person name="Donnadieu C."/>
            <person name="Braasch I."/>
            <person name="Desvignes T."/>
            <person name="Postlethwait J."/>
            <person name="Bobe J."/>
            <person name="Guiguen Y."/>
        </authorList>
    </citation>
    <scope>NUCLEOTIDE SEQUENCE</scope>
    <source>
        <strain evidence="2">M-15738</strain>
        <tissue evidence="2">Blood</tissue>
    </source>
</reference>
<dbReference type="EMBL" id="JADWDJ010000009">
    <property type="protein sequence ID" value="KAG5275644.1"/>
    <property type="molecule type" value="Genomic_DNA"/>
</dbReference>
<evidence type="ECO:0000256" key="1">
    <source>
        <dbReference type="SAM" id="Phobius"/>
    </source>
</evidence>